<dbReference type="InterPro" id="IPR013809">
    <property type="entry name" value="ENTH"/>
</dbReference>
<dbReference type="FunFam" id="1.20.58.150:FF:000001">
    <property type="entry name" value="phosphatidylinositol-binding clathrin assembly protein-like isoform X1"/>
    <property type="match status" value="1"/>
</dbReference>
<evidence type="ECO:0000256" key="2">
    <source>
        <dbReference type="ARBA" id="ARBA00004132"/>
    </source>
</evidence>
<evidence type="ECO:0000256" key="18">
    <source>
        <dbReference type="ARBA" id="ARBA00055144"/>
    </source>
</evidence>
<dbReference type="SMART" id="SM00273">
    <property type="entry name" value="ENTH"/>
    <property type="match status" value="1"/>
</dbReference>
<evidence type="ECO:0000256" key="12">
    <source>
        <dbReference type="ARBA" id="ARBA00022990"/>
    </source>
</evidence>
<feature type="region of interest" description="Disordered" evidence="22">
    <location>
        <begin position="558"/>
        <end position="578"/>
    </location>
</feature>
<evidence type="ECO:0000256" key="3">
    <source>
        <dbReference type="ARBA" id="ARBA00004236"/>
    </source>
</evidence>
<evidence type="ECO:0000256" key="14">
    <source>
        <dbReference type="ARBA" id="ARBA00023136"/>
    </source>
</evidence>
<dbReference type="AlphaFoldDB" id="A0A7J7X196"/>
<dbReference type="InterPro" id="IPR008942">
    <property type="entry name" value="ENTH_VHS"/>
</dbReference>
<dbReference type="GO" id="GO:0000149">
    <property type="term" value="F:SNARE binding"/>
    <property type="evidence" value="ECO:0007669"/>
    <property type="project" value="TreeGrafter"/>
</dbReference>
<dbReference type="CDD" id="cd16985">
    <property type="entry name" value="ANTH_N_AP180"/>
    <property type="match status" value="1"/>
</dbReference>
<evidence type="ECO:0000256" key="11">
    <source>
        <dbReference type="ARBA" id="ARBA00022843"/>
    </source>
</evidence>
<evidence type="ECO:0000256" key="4">
    <source>
        <dbReference type="ARBA" id="ARBA00004555"/>
    </source>
</evidence>
<evidence type="ECO:0000256" key="5">
    <source>
        <dbReference type="ARBA" id="ARBA00004600"/>
    </source>
</evidence>
<evidence type="ECO:0000256" key="10">
    <source>
        <dbReference type="ARBA" id="ARBA00022583"/>
    </source>
</evidence>
<gene>
    <name evidence="24" type="ORF">mPipKuh1_013498</name>
</gene>
<dbReference type="InterPro" id="IPR014712">
    <property type="entry name" value="ANTH_dom_sf"/>
</dbReference>
<comment type="subunit">
    <text evidence="19">Binds to clathrin; involves primarily the C-terminal sequences, but the full-length protein is required for full binding capacity. Binds phosphatidylinositol 4,5- bisphosphate. Interacts with PIMREG; this interaction may change the subcellular location into the nucleus. Interacts with AP2A1 (via its alpha-appendage domain). Interacts (via N-terminus) with VAMP2; VAMP3; VAMP7 and VAMP8 (Via N-terminus). Interacts with LC3/MAP1LC3A.</text>
</comment>
<dbReference type="SUPFAM" id="SSF89009">
    <property type="entry name" value="GAT-like domain"/>
    <property type="match status" value="1"/>
</dbReference>
<evidence type="ECO:0000256" key="6">
    <source>
        <dbReference type="ARBA" id="ARBA00008011"/>
    </source>
</evidence>
<evidence type="ECO:0000256" key="22">
    <source>
        <dbReference type="SAM" id="MobiDB-lite"/>
    </source>
</evidence>
<keyword evidence="17" id="KW-0968">Cytoplasmic vesicle</keyword>
<dbReference type="PANTHER" id="PTHR22951">
    <property type="entry name" value="CLATHRIN ASSEMBLY PROTEIN"/>
    <property type="match status" value="1"/>
</dbReference>
<evidence type="ECO:0000313" key="24">
    <source>
        <dbReference type="EMBL" id="KAF6343439.1"/>
    </source>
</evidence>
<dbReference type="GO" id="GO:0016185">
    <property type="term" value="P:synaptic vesicle budding from presynaptic endocytic zone membrane"/>
    <property type="evidence" value="ECO:0007669"/>
    <property type="project" value="TreeGrafter"/>
</dbReference>
<keyword evidence="12" id="KW-0007">Acetylation</keyword>
<reference evidence="24 25" key="1">
    <citation type="journal article" date="2020" name="Nature">
        <title>Six reference-quality genomes reveal evolution of bat adaptations.</title>
        <authorList>
            <person name="Jebb D."/>
            <person name="Huang Z."/>
            <person name="Pippel M."/>
            <person name="Hughes G.M."/>
            <person name="Lavrichenko K."/>
            <person name="Devanna P."/>
            <person name="Winkler S."/>
            <person name="Jermiin L.S."/>
            <person name="Skirmuntt E.C."/>
            <person name="Katzourakis A."/>
            <person name="Burkitt-Gray L."/>
            <person name="Ray D.A."/>
            <person name="Sullivan K.A.M."/>
            <person name="Roscito J.G."/>
            <person name="Kirilenko B.M."/>
            <person name="Davalos L.M."/>
            <person name="Corthals A.P."/>
            <person name="Power M.L."/>
            <person name="Jones G."/>
            <person name="Ransome R.D."/>
            <person name="Dechmann D.K.N."/>
            <person name="Locatelli A.G."/>
            <person name="Puechmaille S.J."/>
            <person name="Fedrigo O."/>
            <person name="Jarvis E.D."/>
            <person name="Hiller M."/>
            <person name="Vernes S.C."/>
            <person name="Myers E.W."/>
            <person name="Teeling E.C."/>
        </authorList>
    </citation>
    <scope>NUCLEOTIDE SEQUENCE [LARGE SCALE GENOMIC DNA]</scope>
    <source>
        <strain evidence="24">MPipKuh1</strain>
        <tissue evidence="24">Flight muscle</tissue>
    </source>
</reference>
<dbReference type="Pfam" id="PF07651">
    <property type="entry name" value="ANTH"/>
    <property type="match status" value="1"/>
</dbReference>
<comment type="caution">
    <text evidence="24">The sequence shown here is derived from an EMBL/GenBank/DDBJ whole genome shotgun (WGS) entry which is preliminary data.</text>
</comment>
<comment type="subcellular location">
    <subcellularLocation>
        <location evidence="3">Cell membrane</location>
    </subcellularLocation>
    <subcellularLocation>
        <location evidence="2">Cytoplasmic vesicle</location>
        <location evidence="2">Clathrin-coated vesicle</location>
    </subcellularLocation>
    <subcellularLocation>
        <location evidence="4">Golgi apparatus</location>
    </subcellularLocation>
    <subcellularLocation>
        <location evidence="5">Membrane</location>
        <location evidence="5">Clathrin-coated pit</location>
    </subcellularLocation>
    <subcellularLocation>
        <location evidence="1">Nucleus</location>
    </subcellularLocation>
</comment>
<keyword evidence="9" id="KW-0597">Phosphoprotein</keyword>
<evidence type="ECO:0000256" key="1">
    <source>
        <dbReference type="ARBA" id="ARBA00004123"/>
    </source>
</evidence>
<dbReference type="GO" id="GO:0048268">
    <property type="term" value="P:clathrin coat assembly"/>
    <property type="evidence" value="ECO:0007669"/>
    <property type="project" value="InterPro"/>
</dbReference>
<dbReference type="InterPro" id="IPR045192">
    <property type="entry name" value="AP180-like"/>
</dbReference>
<dbReference type="GO" id="GO:0072583">
    <property type="term" value="P:clathrin-dependent endocytosis"/>
    <property type="evidence" value="ECO:0007669"/>
    <property type="project" value="InterPro"/>
</dbReference>
<feature type="domain" description="ENTH" evidence="23">
    <location>
        <begin position="14"/>
        <end position="145"/>
    </location>
</feature>
<keyword evidence="11" id="KW-0832">Ubl conjugation</keyword>
<evidence type="ECO:0000259" key="23">
    <source>
        <dbReference type="PROSITE" id="PS50942"/>
    </source>
</evidence>
<keyword evidence="13" id="KW-0333">Golgi apparatus</keyword>
<keyword evidence="14" id="KW-0472">Membrane</keyword>
<dbReference type="PROSITE" id="PS50942">
    <property type="entry name" value="ENTH"/>
    <property type="match status" value="1"/>
</dbReference>
<comment type="function">
    <text evidence="18">Cytoplasmic adapter protein that plays a critical role in clathrin-mediated endocytosis which is important in processes such as internalization of cell receptors, synaptic transmission or removal of apoptotic cells. Recruits AP-2 and attaches clathrin triskelions to the cytoplasmic side of plasma membrane leading to clathrin-coated vesicles (CCVs) assembly. Furthermore, regulates clathrin-coated vesicle size and maturation by directly sensing and driving membrane curvature. In addition to binding to clathrin, mediates the endocytosis of small R-SNARES (Soluble NSF Attachment Protein REceptors) between plasma membranes and endosomes including VAMP2, VAMP3, VAMP4, VAMP7 or VAMP8. In turn, PICALM-dependent SNARE endocytosis is required for the formation and maturation of autophagic precursors. Modulates thereby autophagy and the turnover of autophagy substrates such as MAPT/TAU or amyloid precursor protein cleaved C-terminal fragment (APP-CTF).</text>
</comment>
<accession>A0A7J7X196</accession>
<dbReference type="SUPFAM" id="SSF48464">
    <property type="entry name" value="ENTH/VHS domain"/>
    <property type="match status" value="1"/>
</dbReference>
<keyword evidence="25" id="KW-1185">Reference proteome</keyword>
<keyword evidence="21" id="KW-0175">Coiled coil</keyword>
<proteinExistence type="inferred from homology"/>
<evidence type="ECO:0000256" key="17">
    <source>
        <dbReference type="ARBA" id="ARBA00023329"/>
    </source>
</evidence>
<dbReference type="GO" id="GO:0005545">
    <property type="term" value="F:1-phosphatidylinositol binding"/>
    <property type="evidence" value="ECO:0007669"/>
    <property type="project" value="InterPro"/>
</dbReference>
<evidence type="ECO:0000256" key="19">
    <source>
        <dbReference type="ARBA" id="ARBA00061829"/>
    </source>
</evidence>
<dbReference type="GO" id="GO:0098894">
    <property type="term" value="C:extrinsic component of presynaptic endocytic zone membrane"/>
    <property type="evidence" value="ECO:0007669"/>
    <property type="project" value="TreeGrafter"/>
</dbReference>
<evidence type="ECO:0000256" key="15">
    <source>
        <dbReference type="ARBA" id="ARBA00023176"/>
    </source>
</evidence>
<keyword evidence="8" id="KW-1017">Isopeptide bond</keyword>
<evidence type="ECO:0000256" key="20">
    <source>
        <dbReference type="ARBA" id="ARBA00068054"/>
    </source>
</evidence>
<dbReference type="GO" id="GO:0032050">
    <property type="term" value="F:clathrin heavy chain binding"/>
    <property type="evidence" value="ECO:0007669"/>
    <property type="project" value="TreeGrafter"/>
</dbReference>
<dbReference type="EMBL" id="JACAGB010000009">
    <property type="protein sequence ID" value="KAF6343439.1"/>
    <property type="molecule type" value="Genomic_DNA"/>
</dbReference>
<dbReference type="GO" id="GO:0008021">
    <property type="term" value="C:synaptic vesicle"/>
    <property type="evidence" value="ECO:0007669"/>
    <property type="project" value="TreeGrafter"/>
</dbReference>
<evidence type="ECO:0000256" key="7">
    <source>
        <dbReference type="ARBA" id="ARBA00022475"/>
    </source>
</evidence>
<evidence type="ECO:0000256" key="21">
    <source>
        <dbReference type="SAM" id="Coils"/>
    </source>
</evidence>
<dbReference type="Gene3D" id="1.20.58.150">
    <property type="entry name" value="ANTH domain"/>
    <property type="match status" value="1"/>
</dbReference>
<sequence>MSGQSLTDRITAAQHSVTGSAVSKTVCKATTHEIMGPKKKHLDYLIQCTNEMNVNIPQLADSLFERTTNSSWVVVFKSLITTHHLMVYGNERFIQYLASRNTLFNLSNFLDKSGLQGYDMSTFIRRYSRYLNEKAVSYRQVAFDFTKVKRGADGVMRTMITEKLLKTVPIIQNQMDALLDFNVNSNELTNGVINAAFMLLFKDAIRLFAAYNEGIINLLEKYFDMKKNQCKEGLDIYKKFLTRMTRISEFLKVAEQVGIDRGDIPDLSQAPSSLLDALEQHLASLEGKKIKDSTAASRATTLSNAVSSLASTGLSLTKVDEREKQAALEEEQARLKALKEQRLKELAKKPHTSLTTAASPVSTSAGGIMTVPAIDLFSTPSSSNSSSKLPNDLLDLQQPTFHPPGLSMTATSQVASTWGDPFSATVDAVDDAIPNLNPFITSSGDVYLPIPADVPTFTTRTPTHEMFVGFTSSPVAQPHPSAGLNVDFESVFGNKSTNVIVDSGGFDEIGGLLKPTVASQNQSLPVSKLPPNKLVSDDLDSSLANLVGNLGIGNGTTKNDVNWSQPGEKKLTGGSNWQPKVAPTTAWNAATVPPQMGSIPVMTQPTLIYNQPVMRPPNPFGPVSGAQIQFM</sequence>
<evidence type="ECO:0000313" key="25">
    <source>
        <dbReference type="Proteomes" id="UP000558488"/>
    </source>
</evidence>
<keyword evidence="7" id="KW-1003">Cell membrane</keyword>
<organism evidence="24 25">
    <name type="scientific">Pipistrellus kuhlii</name>
    <name type="common">Kuhl's pipistrelle</name>
    <dbReference type="NCBI Taxonomy" id="59472"/>
    <lineage>
        <taxon>Eukaryota</taxon>
        <taxon>Metazoa</taxon>
        <taxon>Chordata</taxon>
        <taxon>Craniata</taxon>
        <taxon>Vertebrata</taxon>
        <taxon>Euteleostomi</taxon>
        <taxon>Mammalia</taxon>
        <taxon>Eutheria</taxon>
        <taxon>Laurasiatheria</taxon>
        <taxon>Chiroptera</taxon>
        <taxon>Yangochiroptera</taxon>
        <taxon>Vespertilionidae</taxon>
        <taxon>Pipistrellus</taxon>
    </lineage>
</organism>
<comment type="similarity">
    <text evidence="6">Belongs to the PICALM/SNAP91 family.</text>
</comment>
<evidence type="ECO:0000256" key="8">
    <source>
        <dbReference type="ARBA" id="ARBA00022499"/>
    </source>
</evidence>
<dbReference type="GO" id="GO:0005546">
    <property type="term" value="F:phosphatidylinositol-4,5-bisphosphate binding"/>
    <property type="evidence" value="ECO:0007669"/>
    <property type="project" value="TreeGrafter"/>
</dbReference>
<evidence type="ECO:0000256" key="13">
    <source>
        <dbReference type="ARBA" id="ARBA00023034"/>
    </source>
</evidence>
<feature type="coiled-coil region" evidence="21">
    <location>
        <begin position="321"/>
        <end position="348"/>
    </location>
</feature>
<dbReference type="InterPro" id="IPR011417">
    <property type="entry name" value="ANTH_dom"/>
</dbReference>
<dbReference type="GO" id="GO:0005905">
    <property type="term" value="C:clathrin-coated pit"/>
    <property type="evidence" value="ECO:0007669"/>
    <property type="project" value="UniProtKB-SubCell"/>
</dbReference>
<evidence type="ECO:0000256" key="16">
    <source>
        <dbReference type="ARBA" id="ARBA00023242"/>
    </source>
</evidence>
<keyword evidence="10" id="KW-0254">Endocytosis</keyword>
<dbReference type="GO" id="GO:0005634">
    <property type="term" value="C:nucleus"/>
    <property type="evidence" value="ECO:0007669"/>
    <property type="project" value="UniProtKB-SubCell"/>
</dbReference>
<name>A0A7J7X196_PIPKU</name>
<dbReference type="PANTHER" id="PTHR22951:SF16">
    <property type="entry name" value="PHOSPHATIDYLINOSITOL-BINDING CLATHRIN ASSEMBLY PROTEIN"/>
    <property type="match status" value="1"/>
</dbReference>
<dbReference type="FunFam" id="1.25.40.90:FF:000001">
    <property type="entry name" value="phosphatidylinositol-binding clathrin assembly protein-like isoform X1"/>
    <property type="match status" value="1"/>
</dbReference>
<protein>
    <recommendedName>
        <fullName evidence="20">Phosphatidylinositol-binding clathrin assembly protein</fullName>
    </recommendedName>
</protein>
<evidence type="ECO:0000256" key="9">
    <source>
        <dbReference type="ARBA" id="ARBA00022553"/>
    </source>
</evidence>
<keyword evidence="15" id="KW-0168">Coated pit</keyword>
<dbReference type="GO" id="GO:0005794">
    <property type="term" value="C:Golgi apparatus"/>
    <property type="evidence" value="ECO:0007669"/>
    <property type="project" value="UniProtKB-SubCell"/>
</dbReference>
<dbReference type="Proteomes" id="UP000558488">
    <property type="component" value="Unassembled WGS sequence"/>
</dbReference>
<keyword evidence="16" id="KW-0539">Nucleus</keyword>
<dbReference type="GO" id="GO:0030136">
    <property type="term" value="C:clathrin-coated vesicle"/>
    <property type="evidence" value="ECO:0007669"/>
    <property type="project" value="UniProtKB-SubCell"/>
</dbReference>
<dbReference type="Gene3D" id="1.25.40.90">
    <property type="match status" value="1"/>
</dbReference>